<feature type="transmembrane region" description="Helical" evidence="1">
    <location>
        <begin position="31"/>
        <end position="50"/>
    </location>
</feature>
<sequence length="86" mass="10182">FNHDIFYSLLLCWIVVNNISFLKIEQHSFQVLLNYLLACVSFSFLIFTRFKWLGCSSTNDNASYTEMSRTLPNSSNTIKNWILERY</sequence>
<reference evidence="2 3" key="1">
    <citation type="journal article" date="2018" name="Nat. Ecol. Evol.">
        <title>Pezizomycetes genomes reveal the molecular basis of ectomycorrhizal truffle lifestyle.</title>
        <authorList>
            <person name="Murat C."/>
            <person name="Payen T."/>
            <person name="Noel B."/>
            <person name="Kuo A."/>
            <person name="Morin E."/>
            <person name="Chen J."/>
            <person name="Kohler A."/>
            <person name="Krizsan K."/>
            <person name="Balestrini R."/>
            <person name="Da Silva C."/>
            <person name="Montanini B."/>
            <person name="Hainaut M."/>
            <person name="Levati E."/>
            <person name="Barry K.W."/>
            <person name="Belfiori B."/>
            <person name="Cichocki N."/>
            <person name="Clum A."/>
            <person name="Dockter R.B."/>
            <person name="Fauchery L."/>
            <person name="Guy J."/>
            <person name="Iotti M."/>
            <person name="Le Tacon F."/>
            <person name="Lindquist E.A."/>
            <person name="Lipzen A."/>
            <person name="Malagnac F."/>
            <person name="Mello A."/>
            <person name="Molinier V."/>
            <person name="Miyauchi S."/>
            <person name="Poulain J."/>
            <person name="Riccioni C."/>
            <person name="Rubini A."/>
            <person name="Sitrit Y."/>
            <person name="Splivallo R."/>
            <person name="Traeger S."/>
            <person name="Wang M."/>
            <person name="Zifcakova L."/>
            <person name="Wipf D."/>
            <person name="Zambonelli A."/>
            <person name="Paolocci F."/>
            <person name="Nowrousian M."/>
            <person name="Ottonello S."/>
            <person name="Baldrian P."/>
            <person name="Spatafora J.W."/>
            <person name="Henrissat B."/>
            <person name="Nagy L.G."/>
            <person name="Aury J.M."/>
            <person name="Wincker P."/>
            <person name="Grigoriev I.V."/>
            <person name="Bonfante P."/>
            <person name="Martin F.M."/>
        </authorList>
    </citation>
    <scope>NUCLEOTIDE SEQUENCE [LARGE SCALE GENOMIC DNA]</scope>
    <source>
        <strain evidence="2 3">120613-1</strain>
    </source>
</reference>
<dbReference type="Proteomes" id="UP000276215">
    <property type="component" value="Unassembled WGS sequence"/>
</dbReference>
<evidence type="ECO:0000256" key="1">
    <source>
        <dbReference type="SAM" id="Phobius"/>
    </source>
</evidence>
<dbReference type="STRING" id="1336337.A0A3N4JEY6"/>
<accession>A0A3N4JEY6</accession>
<feature type="non-terminal residue" evidence="2">
    <location>
        <position position="86"/>
    </location>
</feature>
<keyword evidence="1" id="KW-0472">Membrane</keyword>
<organism evidence="2 3">
    <name type="scientific">Choiromyces venosus 120613-1</name>
    <dbReference type="NCBI Taxonomy" id="1336337"/>
    <lineage>
        <taxon>Eukaryota</taxon>
        <taxon>Fungi</taxon>
        <taxon>Dikarya</taxon>
        <taxon>Ascomycota</taxon>
        <taxon>Pezizomycotina</taxon>
        <taxon>Pezizomycetes</taxon>
        <taxon>Pezizales</taxon>
        <taxon>Tuberaceae</taxon>
        <taxon>Choiromyces</taxon>
    </lineage>
</organism>
<dbReference type="EMBL" id="ML120474">
    <property type="protein sequence ID" value="RPA92394.1"/>
    <property type="molecule type" value="Genomic_DNA"/>
</dbReference>
<evidence type="ECO:0000313" key="2">
    <source>
        <dbReference type="EMBL" id="RPA92394.1"/>
    </source>
</evidence>
<proteinExistence type="predicted"/>
<name>A0A3N4JEY6_9PEZI</name>
<keyword evidence="3" id="KW-1185">Reference proteome</keyword>
<keyword evidence="1" id="KW-1133">Transmembrane helix</keyword>
<feature type="non-terminal residue" evidence="2">
    <location>
        <position position="1"/>
    </location>
</feature>
<evidence type="ECO:0000313" key="3">
    <source>
        <dbReference type="Proteomes" id="UP000276215"/>
    </source>
</evidence>
<dbReference type="AlphaFoldDB" id="A0A3N4JEY6"/>
<protein>
    <submittedName>
        <fullName evidence="2">Uncharacterized protein</fullName>
    </submittedName>
</protein>
<gene>
    <name evidence="2" type="ORF">L873DRAFT_1656079</name>
</gene>
<keyword evidence="1" id="KW-0812">Transmembrane</keyword>
<feature type="transmembrane region" description="Helical" evidence="1">
    <location>
        <begin position="6"/>
        <end position="24"/>
    </location>
</feature>